<protein>
    <recommendedName>
        <fullName evidence="5">DUF2147 domain-containing protein</fullName>
    </recommendedName>
</protein>
<feature type="signal peptide" evidence="2">
    <location>
        <begin position="1"/>
        <end position="18"/>
    </location>
</feature>
<reference evidence="3 4" key="1">
    <citation type="submission" date="2019-03" db="EMBL/GenBank/DDBJ databases">
        <authorList>
            <person name="Kim M.K.M."/>
        </authorList>
    </citation>
    <scope>NUCLEOTIDE SEQUENCE [LARGE SCALE GENOMIC DNA]</scope>
    <source>
        <strain evidence="3 4">17J68-15</strain>
    </source>
</reference>
<organism evidence="3 4">
    <name type="scientific">Flaviaesturariibacter aridisoli</name>
    <dbReference type="NCBI Taxonomy" id="2545761"/>
    <lineage>
        <taxon>Bacteria</taxon>
        <taxon>Pseudomonadati</taxon>
        <taxon>Bacteroidota</taxon>
        <taxon>Chitinophagia</taxon>
        <taxon>Chitinophagales</taxon>
        <taxon>Chitinophagaceae</taxon>
        <taxon>Flaviaestuariibacter</taxon>
    </lineage>
</organism>
<feature type="compositionally biased region" description="Low complexity" evidence="1">
    <location>
        <begin position="173"/>
        <end position="197"/>
    </location>
</feature>
<proteinExistence type="predicted"/>
<keyword evidence="2" id="KW-0732">Signal</keyword>
<evidence type="ECO:0000256" key="2">
    <source>
        <dbReference type="SAM" id="SignalP"/>
    </source>
</evidence>
<evidence type="ECO:0008006" key="5">
    <source>
        <dbReference type="Google" id="ProtNLM"/>
    </source>
</evidence>
<name>A0A4R4E4D2_9BACT</name>
<dbReference type="Proteomes" id="UP000295164">
    <property type="component" value="Unassembled WGS sequence"/>
</dbReference>
<dbReference type="AlphaFoldDB" id="A0A4R4E4D2"/>
<dbReference type="RefSeq" id="WP_131851933.1">
    <property type="nucleotide sequence ID" value="NZ_SKFH01000012.1"/>
</dbReference>
<evidence type="ECO:0000313" key="3">
    <source>
        <dbReference type="EMBL" id="TCZ71780.1"/>
    </source>
</evidence>
<accession>A0A4R4E4D2</accession>
<gene>
    <name evidence="3" type="ORF">E0486_09525</name>
</gene>
<comment type="caution">
    <text evidence="3">The sequence shown here is derived from an EMBL/GenBank/DDBJ whole genome shotgun (WGS) entry which is preliminary data.</text>
</comment>
<evidence type="ECO:0000256" key="1">
    <source>
        <dbReference type="SAM" id="MobiDB-lite"/>
    </source>
</evidence>
<feature type="compositionally biased region" description="Pro residues" evidence="1">
    <location>
        <begin position="157"/>
        <end position="172"/>
    </location>
</feature>
<feature type="region of interest" description="Disordered" evidence="1">
    <location>
        <begin position="157"/>
        <end position="220"/>
    </location>
</feature>
<evidence type="ECO:0000313" key="4">
    <source>
        <dbReference type="Proteomes" id="UP000295164"/>
    </source>
</evidence>
<feature type="chain" id="PRO_5020968408" description="DUF2147 domain-containing protein" evidence="2">
    <location>
        <begin position="19"/>
        <end position="363"/>
    </location>
</feature>
<dbReference type="EMBL" id="SKFH01000012">
    <property type="protein sequence ID" value="TCZ71780.1"/>
    <property type="molecule type" value="Genomic_DNA"/>
</dbReference>
<dbReference type="OrthoDB" id="639821at2"/>
<sequence length="363" mass="39451">MRRPILMLLGLCAATAHAFSQDLTGTWEGTEEGNYMKLVIVKVGNQYVGYTYDTDPGGGWCRANFRGSFNAGPKELHGFGDGMIAKRGSHVQCTYELTFFSGRNGDRLSGTERTKGNPKPLFGFLDFDEGPVELRRVSRTVDTTAYMRRYLPPPPVTVVPRSAPPTAQPPAKTPAVAAKPPAARPRTTPPVTTVRPRPATPRPAAPKRTVPPAPRRGDSLVTIRKAPPKTPALPAPARPVPANSLLRLKTGRSNNVVQEISTSVRSITIRVFDNGVPDGDTVSILHNNEVVFDHKLVAVQSFSFTVQLDEGDPVHDITLIAHNVGSIPPNTASIVVEAGDERYRLTASTDLQRNAVIRIRYTP</sequence>
<feature type="compositionally biased region" description="Pro residues" evidence="1">
    <location>
        <begin position="198"/>
        <end position="214"/>
    </location>
</feature>
<keyword evidence="4" id="KW-1185">Reference proteome</keyword>